<dbReference type="Pfam" id="PF02458">
    <property type="entry name" value="Transferase"/>
    <property type="match status" value="1"/>
</dbReference>
<accession>A0AAN9R136</accession>
<name>A0AAN9R136_CANGL</name>
<keyword evidence="3" id="KW-0012">Acyltransferase</keyword>
<evidence type="ECO:0000256" key="3">
    <source>
        <dbReference type="ARBA" id="ARBA00023315"/>
    </source>
</evidence>
<keyword evidence="5" id="KW-1185">Reference proteome</keyword>
<evidence type="ECO:0000256" key="1">
    <source>
        <dbReference type="ARBA" id="ARBA00009861"/>
    </source>
</evidence>
<comment type="caution">
    <text evidence="4">The sequence shown here is derived from an EMBL/GenBank/DDBJ whole genome shotgun (WGS) entry which is preliminary data.</text>
</comment>
<evidence type="ECO:0000313" key="5">
    <source>
        <dbReference type="Proteomes" id="UP001367508"/>
    </source>
</evidence>
<dbReference type="InterPro" id="IPR023213">
    <property type="entry name" value="CAT-like_dom_sf"/>
</dbReference>
<dbReference type="EMBL" id="JAYMYQ010000002">
    <property type="protein sequence ID" value="KAK7350253.1"/>
    <property type="molecule type" value="Genomic_DNA"/>
</dbReference>
<comment type="similarity">
    <text evidence="1">Belongs to the plant acyltransferase family.</text>
</comment>
<protein>
    <submittedName>
        <fullName evidence="4">Uncharacterized protein</fullName>
    </submittedName>
</protein>
<dbReference type="Proteomes" id="UP001367508">
    <property type="component" value="Unassembled WGS sequence"/>
</dbReference>
<keyword evidence="2" id="KW-0808">Transferase</keyword>
<sequence>MVVKAEIVSKDTIKPSSPTPHHLRDFKISLLDQLAPPSFYVPVLLFYSAITDFKTVSNKLKASLSDVLTIYYHFVEDPKVREYSTWCVLLTQDRRRFHSSIVPQRLGHNIKATS</sequence>
<dbReference type="Gene3D" id="3.30.559.10">
    <property type="entry name" value="Chloramphenicol acetyltransferase-like domain"/>
    <property type="match status" value="1"/>
</dbReference>
<evidence type="ECO:0000256" key="2">
    <source>
        <dbReference type="ARBA" id="ARBA00022679"/>
    </source>
</evidence>
<organism evidence="4 5">
    <name type="scientific">Canavalia gladiata</name>
    <name type="common">Sword bean</name>
    <name type="synonym">Dolichos gladiatus</name>
    <dbReference type="NCBI Taxonomy" id="3824"/>
    <lineage>
        <taxon>Eukaryota</taxon>
        <taxon>Viridiplantae</taxon>
        <taxon>Streptophyta</taxon>
        <taxon>Embryophyta</taxon>
        <taxon>Tracheophyta</taxon>
        <taxon>Spermatophyta</taxon>
        <taxon>Magnoliopsida</taxon>
        <taxon>eudicotyledons</taxon>
        <taxon>Gunneridae</taxon>
        <taxon>Pentapetalae</taxon>
        <taxon>rosids</taxon>
        <taxon>fabids</taxon>
        <taxon>Fabales</taxon>
        <taxon>Fabaceae</taxon>
        <taxon>Papilionoideae</taxon>
        <taxon>50 kb inversion clade</taxon>
        <taxon>NPAAA clade</taxon>
        <taxon>indigoferoid/millettioid clade</taxon>
        <taxon>Phaseoleae</taxon>
        <taxon>Canavalia</taxon>
    </lineage>
</organism>
<evidence type="ECO:0000313" key="4">
    <source>
        <dbReference type="EMBL" id="KAK7350253.1"/>
    </source>
</evidence>
<dbReference type="GO" id="GO:0016746">
    <property type="term" value="F:acyltransferase activity"/>
    <property type="evidence" value="ECO:0007669"/>
    <property type="project" value="UniProtKB-KW"/>
</dbReference>
<proteinExistence type="inferred from homology"/>
<reference evidence="4 5" key="1">
    <citation type="submission" date="2024-01" db="EMBL/GenBank/DDBJ databases">
        <title>The genomes of 5 underutilized Papilionoideae crops provide insights into root nodulation and disease resistanc.</title>
        <authorList>
            <person name="Jiang F."/>
        </authorList>
    </citation>
    <scope>NUCLEOTIDE SEQUENCE [LARGE SCALE GENOMIC DNA]</scope>
    <source>
        <strain evidence="4">LVBAO_FW01</strain>
        <tissue evidence="4">Leaves</tissue>
    </source>
</reference>
<dbReference type="PANTHER" id="PTHR31623:SF79">
    <property type="entry name" value="SALUTARIDINOL 7-O-ACETYLTRANSFERASE"/>
    <property type="match status" value="1"/>
</dbReference>
<dbReference type="AlphaFoldDB" id="A0AAN9R136"/>
<gene>
    <name evidence="4" type="ORF">VNO77_08612</name>
</gene>
<dbReference type="PANTHER" id="PTHR31623">
    <property type="entry name" value="F21J9.9"/>
    <property type="match status" value="1"/>
</dbReference>